<keyword evidence="7" id="KW-1003">Cell membrane</keyword>
<comment type="subcellular location">
    <subcellularLocation>
        <location evidence="2">Cell membrane</location>
        <topology evidence="2">Multi-pass membrane protein</topology>
    </subcellularLocation>
</comment>
<feature type="transmembrane region" description="Helical" evidence="13">
    <location>
        <begin position="274"/>
        <end position="295"/>
    </location>
</feature>
<dbReference type="GO" id="GO:0042910">
    <property type="term" value="F:xenobiotic transmembrane transporter activity"/>
    <property type="evidence" value="ECO:0007669"/>
    <property type="project" value="InterPro"/>
</dbReference>
<keyword evidence="8 13" id="KW-0812">Transmembrane</keyword>
<name>A0A9D1IR66_9FIRM</name>
<dbReference type="NCBIfam" id="TIGR00797">
    <property type="entry name" value="matE"/>
    <property type="match status" value="1"/>
</dbReference>
<keyword evidence="11 13" id="KW-0472">Membrane</keyword>
<comment type="similarity">
    <text evidence="3">Belongs to the multi antimicrobial extrusion (MATE) (TC 2.A.66.1) family.</text>
</comment>
<feature type="transmembrane region" description="Helical" evidence="13">
    <location>
        <begin position="139"/>
        <end position="160"/>
    </location>
</feature>
<dbReference type="GO" id="GO:0006811">
    <property type="term" value="P:monoatomic ion transport"/>
    <property type="evidence" value="ECO:0007669"/>
    <property type="project" value="UniProtKB-KW"/>
</dbReference>
<evidence type="ECO:0000256" key="10">
    <source>
        <dbReference type="ARBA" id="ARBA00023065"/>
    </source>
</evidence>
<evidence type="ECO:0000256" key="8">
    <source>
        <dbReference type="ARBA" id="ARBA00022692"/>
    </source>
</evidence>
<keyword evidence="10" id="KW-0406">Ion transport</keyword>
<evidence type="ECO:0000256" key="13">
    <source>
        <dbReference type="SAM" id="Phobius"/>
    </source>
</evidence>
<dbReference type="GO" id="GO:0005886">
    <property type="term" value="C:plasma membrane"/>
    <property type="evidence" value="ECO:0007669"/>
    <property type="project" value="UniProtKB-SubCell"/>
</dbReference>
<evidence type="ECO:0000256" key="2">
    <source>
        <dbReference type="ARBA" id="ARBA00004651"/>
    </source>
</evidence>
<dbReference type="Proteomes" id="UP000824082">
    <property type="component" value="Unassembled WGS sequence"/>
</dbReference>
<evidence type="ECO:0000313" key="14">
    <source>
        <dbReference type="EMBL" id="HIU41236.1"/>
    </source>
</evidence>
<reference evidence="14" key="2">
    <citation type="journal article" date="2021" name="PeerJ">
        <title>Extensive microbial diversity within the chicken gut microbiome revealed by metagenomics and culture.</title>
        <authorList>
            <person name="Gilroy R."/>
            <person name="Ravi A."/>
            <person name="Getino M."/>
            <person name="Pursley I."/>
            <person name="Horton D.L."/>
            <person name="Alikhan N.F."/>
            <person name="Baker D."/>
            <person name="Gharbi K."/>
            <person name="Hall N."/>
            <person name="Watson M."/>
            <person name="Adriaenssens E.M."/>
            <person name="Foster-Nyarko E."/>
            <person name="Jarju S."/>
            <person name="Secka A."/>
            <person name="Antonio M."/>
            <person name="Oren A."/>
            <person name="Chaudhuri R.R."/>
            <person name="La Ragione R."/>
            <person name="Hildebrand F."/>
            <person name="Pallen M.J."/>
        </authorList>
    </citation>
    <scope>NUCLEOTIDE SEQUENCE</scope>
    <source>
        <strain evidence="14">4509</strain>
    </source>
</reference>
<dbReference type="InterPro" id="IPR050222">
    <property type="entry name" value="MATE_MdtK"/>
</dbReference>
<evidence type="ECO:0000256" key="6">
    <source>
        <dbReference type="ARBA" id="ARBA00022449"/>
    </source>
</evidence>
<proteinExistence type="inferred from homology"/>
<dbReference type="AlphaFoldDB" id="A0A9D1IR66"/>
<evidence type="ECO:0000256" key="9">
    <source>
        <dbReference type="ARBA" id="ARBA00022989"/>
    </source>
</evidence>
<dbReference type="PIRSF" id="PIRSF006603">
    <property type="entry name" value="DinF"/>
    <property type="match status" value="1"/>
</dbReference>
<sequence length="458" mass="49372">MRALSRHNLKHSYSMTLLRTLVTLSIPTIVEEVLATLLQYVDTAMVGQLGEQATASVSITTTVTWLFNSIPGAIGTAVLILISKADGAGDREQVKKLSQQALFLSVIFGVLLGAASVGLSPFVPAWMGAEPAIQQQASQYYFIVSLPMVFRCASTILGAALRAIQDTRTPMLISVAANGLNIILNSLLIYAAGLGVAGAAIASAISYTLSGILMFVFFRKKAQFSWKWKSFSVEKGLLKECFTVGAPVLGTSLVSCFGYVVFASLVSGMGTTVFAAHSIAVTAETIFYVPGYGLRTATSALIGNARGERDLRKLKTVAWLSVLLTLALMCISGLALFLGANPLMGLFSPVEEVVQLGGEMLQLVALSEPFFGLMVVLEGVFYGLGRTRYAFLVETIGMWGVRILFTFLCVQVWGLGLREVWYCMIADNVCKAILLLVPFLRKSAWREDKLLQTPKPSA</sequence>
<dbReference type="EMBL" id="DVMX01000028">
    <property type="protein sequence ID" value="HIU41236.1"/>
    <property type="molecule type" value="Genomic_DNA"/>
</dbReference>
<accession>A0A9D1IR66</accession>
<comment type="function">
    <text evidence="1">Multidrug efflux pump.</text>
</comment>
<evidence type="ECO:0000256" key="4">
    <source>
        <dbReference type="ARBA" id="ARBA00020268"/>
    </source>
</evidence>
<evidence type="ECO:0000256" key="11">
    <source>
        <dbReference type="ARBA" id="ARBA00023136"/>
    </source>
</evidence>
<feature type="transmembrane region" description="Helical" evidence="13">
    <location>
        <begin position="21"/>
        <end position="41"/>
    </location>
</feature>
<evidence type="ECO:0000256" key="12">
    <source>
        <dbReference type="ARBA" id="ARBA00031636"/>
    </source>
</evidence>
<dbReference type="InterPro" id="IPR048279">
    <property type="entry name" value="MdtK-like"/>
</dbReference>
<evidence type="ECO:0000256" key="7">
    <source>
        <dbReference type="ARBA" id="ARBA00022475"/>
    </source>
</evidence>
<evidence type="ECO:0000256" key="3">
    <source>
        <dbReference type="ARBA" id="ARBA00010199"/>
    </source>
</evidence>
<feature type="transmembrane region" description="Helical" evidence="13">
    <location>
        <begin position="197"/>
        <end position="217"/>
    </location>
</feature>
<dbReference type="CDD" id="cd13137">
    <property type="entry name" value="MATE_NorM_like"/>
    <property type="match status" value="1"/>
</dbReference>
<feature type="transmembrane region" description="Helical" evidence="13">
    <location>
        <begin position="316"/>
        <end position="340"/>
    </location>
</feature>
<feature type="transmembrane region" description="Helical" evidence="13">
    <location>
        <begin position="61"/>
        <end position="82"/>
    </location>
</feature>
<gene>
    <name evidence="14" type="ORF">IAD19_01630</name>
</gene>
<comment type="caution">
    <text evidence="14">The sequence shown here is derived from an EMBL/GenBank/DDBJ whole genome shotgun (WGS) entry which is preliminary data.</text>
</comment>
<reference evidence="14" key="1">
    <citation type="submission" date="2020-10" db="EMBL/GenBank/DDBJ databases">
        <authorList>
            <person name="Gilroy R."/>
        </authorList>
    </citation>
    <scope>NUCLEOTIDE SEQUENCE</scope>
    <source>
        <strain evidence="14">4509</strain>
    </source>
</reference>
<feature type="transmembrane region" description="Helical" evidence="13">
    <location>
        <begin position="360"/>
        <end position="384"/>
    </location>
</feature>
<keyword evidence="9 13" id="KW-1133">Transmembrane helix</keyword>
<dbReference type="PANTHER" id="PTHR43298">
    <property type="entry name" value="MULTIDRUG RESISTANCE PROTEIN NORM-RELATED"/>
    <property type="match status" value="1"/>
</dbReference>
<feature type="transmembrane region" description="Helical" evidence="13">
    <location>
        <begin position="102"/>
        <end position="127"/>
    </location>
</feature>
<dbReference type="PANTHER" id="PTHR43298:SF2">
    <property type="entry name" value="FMN_FAD EXPORTER YEEO-RELATED"/>
    <property type="match status" value="1"/>
</dbReference>
<evidence type="ECO:0000256" key="1">
    <source>
        <dbReference type="ARBA" id="ARBA00003408"/>
    </source>
</evidence>
<protein>
    <recommendedName>
        <fullName evidence="4">Probable multidrug resistance protein NorM</fullName>
    </recommendedName>
    <alternativeName>
        <fullName evidence="12">Multidrug-efflux transporter</fullName>
    </alternativeName>
</protein>
<feature type="transmembrane region" description="Helical" evidence="13">
    <location>
        <begin position="172"/>
        <end position="191"/>
    </location>
</feature>
<evidence type="ECO:0000313" key="15">
    <source>
        <dbReference type="Proteomes" id="UP000824082"/>
    </source>
</evidence>
<organism evidence="14 15">
    <name type="scientific">Candidatus Egerieicola faecale</name>
    <dbReference type="NCBI Taxonomy" id="2840774"/>
    <lineage>
        <taxon>Bacteria</taxon>
        <taxon>Bacillati</taxon>
        <taxon>Bacillota</taxon>
        <taxon>Clostridia</taxon>
        <taxon>Eubacteriales</taxon>
        <taxon>Oscillospiraceae</taxon>
        <taxon>Oscillospiraceae incertae sedis</taxon>
        <taxon>Candidatus Egerieicola</taxon>
    </lineage>
</organism>
<dbReference type="InterPro" id="IPR002528">
    <property type="entry name" value="MATE_fam"/>
</dbReference>
<dbReference type="Pfam" id="PF01554">
    <property type="entry name" value="MatE"/>
    <property type="match status" value="2"/>
</dbReference>
<evidence type="ECO:0000256" key="5">
    <source>
        <dbReference type="ARBA" id="ARBA00022448"/>
    </source>
</evidence>
<keyword evidence="5" id="KW-0813">Transport</keyword>
<keyword evidence="6" id="KW-0050">Antiport</keyword>
<dbReference type="GO" id="GO:0015297">
    <property type="term" value="F:antiporter activity"/>
    <property type="evidence" value="ECO:0007669"/>
    <property type="project" value="UniProtKB-KW"/>
</dbReference>
<feature type="transmembrane region" description="Helical" evidence="13">
    <location>
        <begin position="237"/>
        <end position="262"/>
    </location>
</feature>
<feature type="transmembrane region" description="Helical" evidence="13">
    <location>
        <begin position="391"/>
        <end position="413"/>
    </location>
</feature>